<dbReference type="Gene3D" id="1.10.167.10">
    <property type="entry name" value="Regulator of G-protein Signalling 4, domain 2"/>
    <property type="match status" value="1"/>
</dbReference>
<dbReference type="SUPFAM" id="SSF48097">
    <property type="entry name" value="Regulator of G-protein signaling, RGS"/>
    <property type="match status" value="1"/>
</dbReference>
<evidence type="ECO:0000313" key="3">
    <source>
        <dbReference type="EMBL" id="KAL0485794.1"/>
    </source>
</evidence>
<feature type="compositionally biased region" description="Polar residues" evidence="1">
    <location>
        <begin position="43"/>
        <end position="55"/>
    </location>
</feature>
<gene>
    <name evidence="3" type="ORF">AKO1_003371</name>
</gene>
<name>A0AAW2Z903_9EUKA</name>
<dbReference type="SMART" id="SM00315">
    <property type="entry name" value="RGS"/>
    <property type="match status" value="1"/>
</dbReference>
<proteinExistence type="predicted"/>
<evidence type="ECO:0000259" key="2">
    <source>
        <dbReference type="PROSITE" id="PS50132"/>
    </source>
</evidence>
<dbReference type="PANTHER" id="PTHR10845">
    <property type="entry name" value="REGULATOR OF G PROTEIN SIGNALING"/>
    <property type="match status" value="1"/>
</dbReference>
<dbReference type="InterPro" id="IPR016137">
    <property type="entry name" value="RGS"/>
</dbReference>
<reference evidence="3 4" key="1">
    <citation type="submission" date="2024-03" db="EMBL/GenBank/DDBJ databases">
        <title>The Acrasis kona genome and developmental transcriptomes reveal deep origins of eukaryotic multicellular pathways.</title>
        <authorList>
            <person name="Sheikh S."/>
            <person name="Fu C.-J."/>
            <person name="Brown M.W."/>
            <person name="Baldauf S.L."/>
        </authorList>
    </citation>
    <scope>NUCLEOTIDE SEQUENCE [LARGE SCALE GENOMIC DNA]</scope>
    <source>
        <strain evidence="3 4">ATCC MYA-3509</strain>
    </source>
</reference>
<evidence type="ECO:0000313" key="4">
    <source>
        <dbReference type="Proteomes" id="UP001431209"/>
    </source>
</evidence>
<accession>A0AAW2Z903</accession>
<dbReference type="AlphaFoldDB" id="A0AAW2Z903"/>
<dbReference type="EMBL" id="JAOPGA020001167">
    <property type="protein sequence ID" value="KAL0485794.1"/>
    <property type="molecule type" value="Genomic_DNA"/>
</dbReference>
<protein>
    <submittedName>
        <fullName evidence="3">RGS13</fullName>
    </submittedName>
</protein>
<dbReference type="InterPro" id="IPR044926">
    <property type="entry name" value="RGS_subdomain_2"/>
</dbReference>
<feature type="domain" description="RGS" evidence="2">
    <location>
        <begin position="71"/>
        <end position="195"/>
    </location>
</feature>
<keyword evidence="4" id="KW-1185">Reference proteome</keyword>
<feature type="region of interest" description="Disordered" evidence="1">
    <location>
        <begin position="25"/>
        <end position="68"/>
    </location>
</feature>
<dbReference type="PANTHER" id="PTHR10845:SF192">
    <property type="entry name" value="DOUBLE HIT, ISOFORM B"/>
    <property type="match status" value="1"/>
</dbReference>
<comment type="caution">
    <text evidence="3">The sequence shown here is derived from an EMBL/GenBank/DDBJ whole genome shotgun (WGS) entry which is preliminary data.</text>
</comment>
<dbReference type="Proteomes" id="UP001431209">
    <property type="component" value="Unassembled WGS sequence"/>
</dbReference>
<sequence length="196" mass="22876">MHQLKPTKISIALHMLFSSINEKDEAPSAMSNKRRKRRDCLYTSRSTWQSETDPSISMPMPTSLHHQPKTPLEQILSDHRLREGLLQFSKSEHNDECVLFLLELQNYKQCTGIENRRRRSFSIFRRYVNKDSDKEVNVSDSTKHRLHNRIKGNDDKCMITRSGIDVFGEIEATIGLQVADIFMRYMKSEAFSRLSL</sequence>
<dbReference type="PROSITE" id="PS50132">
    <property type="entry name" value="RGS"/>
    <property type="match status" value="1"/>
</dbReference>
<organism evidence="3 4">
    <name type="scientific">Acrasis kona</name>
    <dbReference type="NCBI Taxonomy" id="1008807"/>
    <lineage>
        <taxon>Eukaryota</taxon>
        <taxon>Discoba</taxon>
        <taxon>Heterolobosea</taxon>
        <taxon>Tetramitia</taxon>
        <taxon>Eutetramitia</taxon>
        <taxon>Acrasidae</taxon>
        <taxon>Acrasis</taxon>
    </lineage>
</organism>
<dbReference type="InterPro" id="IPR036305">
    <property type="entry name" value="RGS_sf"/>
</dbReference>
<evidence type="ECO:0000256" key="1">
    <source>
        <dbReference type="SAM" id="MobiDB-lite"/>
    </source>
</evidence>
<dbReference type="Pfam" id="PF00615">
    <property type="entry name" value="RGS"/>
    <property type="match status" value="1"/>
</dbReference>